<sequence length="96" mass="9859">MLMKGGHLPGDIVTDLLITAEGVTRFAAPRLDTRSTHGTGCTLASAIAVGLAQGRPLVSAVARARAYVRRAMETAPGLGRGHGPLNHACTVAPFEG</sequence>
<organism evidence="2 3">
    <name type="scientific">Pararhodospirillum photometricum DSM 122</name>
    <dbReference type="NCBI Taxonomy" id="1150469"/>
    <lineage>
        <taxon>Bacteria</taxon>
        <taxon>Pseudomonadati</taxon>
        <taxon>Pseudomonadota</taxon>
        <taxon>Alphaproteobacteria</taxon>
        <taxon>Rhodospirillales</taxon>
        <taxon>Rhodospirillaceae</taxon>
        <taxon>Pararhodospirillum</taxon>
    </lineage>
</organism>
<dbReference type="UniPathway" id="UPA00060">
    <property type="reaction ID" value="UER00138"/>
</dbReference>
<reference evidence="2 3" key="1">
    <citation type="submission" date="2012-02" db="EMBL/GenBank/DDBJ databases">
        <title>Shotgun genome sequence of Phaeospirillum photometricum DSM 122.</title>
        <authorList>
            <person name="Duquesne K."/>
            <person name="Sturgis J."/>
        </authorList>
    </citation>
    <scope>NUCLEOTIDE SEQUENCE [LARGE SCALE GENOMIC DNA]</scope>
    <source>
        <strain evidence="3">DSM122</strain>
    </source>
</reference>
<dbReference type="PATRIC" id="fig|1150469.3.peg.3554"/>
<proteinExistence type="predicted"/>
<dbReference type="PANTHER" id="PTHR20858:SF17">
    <property type="entry name" value="HYDROXYMETHYLPYRIMIDINE_PHOSPHOMETHYLPYRIMIDINE KINASE THI20-RELATED"/>
    <property type="match status" value="1"/>
</dbReference>
<dbReference type="GO" id="GO:0009228">
    <property type="term" value="P:thiamine biosynthetic process"/>
    <property type="evidence" value="ECO:0007669"/>
    <property type="project" value="TreeGrafter"/>
</dbReference>
<keyword evidence="2" id="KW-0418">Kinase</keyword>
<evidence type="ECO:0000313" key="2">
    <source>
        <dbReference type="EMBL" id="CCG09781.1"/>
    </source>
</evidence>
<evidence type="ECO:0000259" key="1">
    <source>
        <dbReference type="Pfam" id="PF08543"/>
    </source>
</evidence>
<dbReference type="Proteomes" id="UP000033220">
    <property type="component" value="Chromosome DSM 122"/>
</dbReference>
<dbReference type="InterPro" id="IPR029056">
    <property type="entry name" value="Ribokinase-like"/>
</dbReference>
<name>H6SR59_PARPM</name>
<feature type="domain" description="Pyridoxamine kinase/Phosphomethylpyrimidine kinase" evidence="1">
    <location>
        <begin position="2"/>
        <end position="86"/>
    </location>
</feature>
<gene>
    <name evidence="2" type="ORF">RSPPHO_03155</name>
</gene>
<dbReference type="InterPro" id="IPR013749">
    <property type="entry name" value="PM/HMP-P_kinase-1"/>
</dbReference>
<dbReference type="AlphaFoldDB" id="H6SR59"/>
<dbReference type="GO" id="GO:0008972">
    <property type="term" value="F:phosphomethylpyrimidine kinase activity"/>
    <property type="evidence" value="ECO:0007669"/>
    <property type="project" value="UniProtKB-EC"/>
</dbReference>
<dbReference type="GO" id="GO:0008902">
    <property type="term" value="F:hydroxymethylpyrimidine kinase activity"/>
    <property type="evidence" value="ECO:0007669"/>
    <property type="project" value="TreeGrafter"/>
</dbReference>
<dbReference type="KEGG" id="rpm:RSPPHO_03155"/>
<dbReference type="Gene3D" id="3.40.1190.20">
    <property type="match status" value="1"/>
</dbReference>
<dbReference type="EC" id="2.7.4.7" evidence="2"/>
<dbReference type="Pfam" id="PF08543">
    <property type="entry name" value="Phos_pyr_kin"/>
    <property type="match status" value="1"/>
</dbReference>
<dbReference type="eggNOG" id="COG0351">
    <property type="taxonomic scope" value="Bacteria"/>
</dbReference>
<dbReference type="EMBL" id="HE663493">
    <property type="protein sequence ID" value="CCG09781.1"/>
    <property type="molecule type" value="Genomic_DNA"/>
</dbReference>
<evidence type="ECO:0000313" key="3">
    <source>
        <dbReference type="Proteomes" id="UP000033220"/>
    </source>
</evidence>
<accession>H6SR59</accession>
<dbReference type="SUPFAM" id="SSF53613">
    <property type="entry name" value="Ribokinase-like"/>
    <property type="match status" value="1"/>
</dbReference>
<keyword evidence="3" id="KW-1185">Reference proteome</keyword>
<dbReference type="GO" id="GO:0009229">
    <property type="term" value="P:thiamine diphosphate biosynthetic process"/>
    <property type="evidence" value="ECO:0007669"/>
    <property type="project" value="UniProtKB-UniPathway"/>
</dbReference>
<protein>
    <submittedName>
        <fullName evidence="2">Phosphomethylpyrimidine kinase</fullName>
        <ecNumber evidence="2">2.7.4.7</ecNumber>
    </submittedName>
</protein>
<keyword evidence="2" id="KW-0808">Transferase</keyword>
<dbReference type="GO" id="GO:0005829">
    <property type="term" value="C:cytosol"/>
    <property type="evidence" value="ECO:0007669"/>
    <property type="project" value="TreeGrafter"/>
</dbReference>
<dbReference type="PANTHER" id="PTHR20858">
    <property type="entry name" value="PHOSPHOMETHYLPYRIMIDINE KINASE"/>
    <property type="match status" value="1"/>
</dbReference>
<dbReference type="HOGENOM" id="CLU_2357871_0_0_5"/>
<dbReference type="STRING" id="1150469.RSPPHO_03155"/>